<gene>
    <name evidence="3" type="ORF">FE810_13325</name>
</gene>
<evidence type="ECO:0000313" key="3">
    <source>
        <dbReference type="EMBL" id="TLU61796.1"/>
    </source>
</evidence>
<evidence type="ECO:0000256" key="2">
    <source>
        <dbReference type="SAM" id="MobiDB-lite"/>
    </source>
</evidence>
<evidence type="ECO:0000256" key="1">
    <source>
        <dbReference type="PROSITE-ProRule" id="PRU00182"/>
    </source>
</evidence>
<dbReference type="Gene3D" id="3.10.290.10">
    <property type="entry name" value="RNA-binding S4 domain"/>
    <property type="match status" value="1"/>
</dbReference>
<keyword evidence="1" id="KW-0694">RNA-binding</keyword>
<evidence type="ECO:0000313" key="4">
    <source>
        <dbReference type="Proteomes" id="UP000307790"/>
    </source>
</evidence>
<keyword evidence="4" id="KW-1185">Reference proteome</keyword>
<protein>
    <submittedName>
        <fullName evidence="3">Urease</fullName>
    </submittedName>
</protein>
<name>A0A5R9IDW3_9GAMM</name>
<feature type="region of interest" description="Disordered" evidence="2">
    <location>
        <begin position="116"/>
        <end position="175"/>
    </location>
</feature>
<dbReference type="SUPFAM" id="SSF55174">
    <property type="entry name" value="Alpha-L RNA-binding motif"/>
    <property type="match status" value="1"/>
</dbReference>
<dbReference type="GO" id="GO:0003723">
    <property type="term" value="F:RNA binding"/>
    <property type="evidence" value="ECO:0007669"/>
    <property type="project" value="UniProtKB-KW"/>
</dbReference>
<dbReference type="CDD" id="cd00165">
    <property type="entry name" value="S4"/>
    <property type="match status" value="1"/>
</dbReference>
<sequence>MNPVYCEIGIDLSEPEFIELDESDINTIDVYVEPLELYKLLKIANLVGGGGEAKMLIADGHVGVNGELCQQKRKKIYQGDLVEFNGEFMQIRLVDAPQKPAFNATDASDIETEELALTKQAKPESRKSSPTNKRKAKAGKSVNSGKAKKAGKPDSNKKSDSETNGRGSGRRSISF</sequence>
<organism evidence="3 4">
    <name type="scientific">Thalassotalea litorea</name>
    <dbReference type="NCBI Taxonomy" id="2020715"/>
    <lineage>
        <taxon>Bacteria</taxon>
        <taxon>Pseudomonadati</taxon>
        <taxon>Pseudomonadota</taxon>
        <taxon>Gammaproteobacteria</taxon>
        <taxon>Alteromonadales</taxon>
        <taxon>Colwelliaceae</taxon>
        <taxon>Thalassotalea</taxon>
    </lineage>
</organism>
<dbReference type="OrthoDB" id="9802835at2"/>
<dbReference type="PROSITE" id="PS50889">
    <property type="entry name" value="S4"/>
    <property type="match status" value="1"/>
</dbReference>
<proteinExistence type="predicted"/>
<reference evidence="3 4" key="1">
    <citation type="submission" date="2019-05" db="EMBL/GenBank/DDBJ databases">
        <title>Genome sequences of Thalassotalea litorea 1K03283.</title>
        <authorList>
            <person name="Zhang D."/>
        </authorList>
    </citation>
    <scope>NUCLEOTIDE SEQUENCE [LARGE SCALE GENOMIC DNA]</scope>
    <source>
        <strain evidence="3 4">MCCC 1K03283</strain>
    </source>
</reference>
<dbReference type="Pfam" id="PF13275">
    <property type="entry name" value="S4_2"/>
    <property type="match status" value="1"/>
</dbReference>
<feature type="compositionally biased region" description="Basic and acidic residues" evidence="2">
    <location>
        <begin position="151"/>
        <end position="163"/>
    </location>
</feature>
<accession>A0A5R9IDW3</accession>
<dbReference type="InterPro" id="IPR036986">
    <property type="entry name" value="S4_RNA-bd_sf"/>
</dbReference>
<dbReference type="Proteomes" id="UP000307790">
    <property type="component" value="Unassembled WGS sequence"/>
</dbReference>
<dbReference type="AlphaFoldDB" id="A0A5R9IDW3"/>
<comment type="caution">
    <text evidence="3">The sequence shown here is derived from an EMBL/GenBank/DDBJ whole genome shotgun (WGS) entry which is preliminary data.</text>
</comment>
<dbReference type="EMBL" id="VCBC01000014">
    <property type="protein sequence ID" value="TLU61796.1"/>
    <property type="molecule type" value="Genomic_DNA"/>
</dbReference>